<dbReference type="PANTHER" id="PTHR33238:SF7">
    <property type="entry name" value="IRON-DEPENDENT TRANSCRIPTIONAL REGULATOR"/>
    <property type="match status" value="1"/>
</dbReference>
<evidence type="ECO:0000313" key="6">
    <source>
        <dbReference type="EMBL" id="KGF52784.1"/>
    </source>
</evidence>
<comment type="similarity">
    <text evidence="1">Belongs to the DtxR/MntR family.</text>
</comment>
<dbReference type="InterPro" id="IPR022689">
    <property type="entry name" value="Iron_dep_repressor"/>
</dbReference>
<evidence type="ECO:0000256" key="1">
    <source>
        <dbReference type="ARBA" id="ARBA00007871"/>
    </source>
</evidence>
<dbReference type="GO" id="GO:0003700">
    <property type="term" value="F:DNA-binding transcription factor activity"/>
    <property type="evidence" value="ECO:0007669"/>
    <property type="project" value="InterPro"/>
</dbReference>
<dbReference type="SUPFAM" id="SSF46785">
    <property type="entry name" value="Winged helix' DNA-binding domain"/>
    <property type="match status" value="1"/>
</dbReference>
<dbReference type="AlphaFoldDB" id="A0A096D5J4"/>
<name>A0A096D5J4_FLAPL</name>
<dbReference type="GO" id="GO:0046983">
    <property type="term" value="F:protein dimerization activity"/>
    <property type="evidence" value="ECO:0007669"/>
    <property type="project" value="InterPro"/>
</dbReference>
<dbReference type="InterPro" id="IPR036421">
    <property type="entry name" value="Fe_dep_repressor_sf"/>
</dbReference>
<dbReference type="PATRIC" id="fig|742738.3.peg.4078"/>
<dbReference type="Proteomes" id="UP000029585">
    <property type="component" value="Unassembled WGS sequence"/>
</dbReference>
<keyword evidence="3" id="KW-0238">DNA-binding</keyword>
<dbReference type="Pfam" id="PF01325">
    <property type="entry name" value="Fe_dep_repress"/>
    <property type="match status" value="1"/>
</dbReference>
<organism evidence="6 7">
    <name type="scientific">Flavonifractor plautii 1_3_50AFAA</name>
    <dbReference type="NCBI Taxonomy" id="742738"/>
    <lineage>
        <taxon>Bacteria</taxon>
        <taxon>Bacillati</taxon>
        <taxon>Bacillota</taxon>
        <taxon>Clostridia</taxon>
        <taxon>Eubacteriales</taxon>
        <taxon>Oscillospiraceae</taxon>
        <taxon>Flavonifractor</taxon>
    </lineage>
</organism>
<dbReference type="InterPro" id="IPR022687">
    <property type="entry name" value="HTH_DTXR"/>
</dbReference>
<keyword evidence="7" id="KW-1185">Reference proteome</keyword>
<comment type="caution">
    <text evidence="6">The sequence shown here is derived from an EMBL/GenBank/DDBJ whole genome shotgun (WGS) entry which is preliminary data.</text>
</comment>
<dbReference type="InterPro" id="IPR036388">
    <property type="entry name" value="WH-like_DNA-bd_sf"/>
</dbReference>
<dbReference type="SUPFAM" id="SSF47979">
    <property type="entry name" value="Iron-dependent repressor protein, dimerization domain"/>
    <property type="match status" value="1"/>
</dbReference>
<dbReference type="HOGENOM" id="CLU_069532_3_1_9"/>
<dbReference type="InterPro" id="IPR036390">
    <property type="entry name" value="WH_DNA-bd_sf"/>
</dbReference>
<dbReference type="RefSeq" id="WP_009260395.1">
    <property type="nucleotide sequence ID" value="NZ_KN174168.1"/>
</dbReference>
<dbReference type="SMART" id="SM00529">
    <property type="entry name" value="HTH_DTXR"/>
    <property type="match status" value="1"/>
</dbReference>
<dbReference type="Gene3D" id="1.10.10.10">
    <property type="entry name" value="Winged helix-like DNA-binding domain superfamily/Winged helix DNA-binding domain"/>
    <property type="match status" value="1"/>
</dbReference>
<evidence type="ECO:0000256" key="2">
    <source>
        <dbReference type="ARBA" id="ARBA00023015"/>
    </source>
</evidence>
<dbReference type="GO" id="GO:0003677">
    <property type="term" value="F:DNA binding"/>
    <property type="evidence" value="ECO:0007669"/>
    <property type="project" value="UniProtKB-KW"/>
</dbReference>
<gene>
    <name evidence="6" type="ORF">HMPREF9460_03961</name>
</gene>
<reference evidence="6 7" key="1">
    <citation type="submission" date="2011-08" db="EMBL/GenBank/DDBJ databases">
        <title>The Genome Sequence of Clostridium orbiscindens 1_3_50AFAA.</title>
        <authorList>
            <consortium name="The Broad Institute Genome Sequencing Platform"/>
            <person name="Earl A."/>
            <person name="Ward D."/>
            <person name="Feldgarden M."/>
            <person name="Gevers D."/>
            <person name="Daigneault M."/>
            <person name="Strauss J."/>
            <person name="Allen-Vercoe E."/>
            <person name="Young S.K."/>
            <person name="Zeng Q."/>
            <person name="Gargeya S."/>
            <person name="Fitzgerald M."/>
            <person name="Haas B."/>
            <person name="Abouelleil A."/>
            <person name="Alvarado L."/>
            <person name="Arachchi H.M."/>
            <person name="Berlin A."/>
            <person name="Brown A."/>
            <person name="Chapman S.B."/>
            <person name="Chen Z."/>
            <person name="Dunbar C."/>
            <person name="Freedman E."/>
            <person name="Gearin G."/>
            <person name="Gellesch M."/>
            <person name="Goldberg J."/>
            <person name="Griggs A."/>
            <person name="Gujja S."/>
            <person name="Heiman D."/>
            <person name="Howarth C."/>
            <person name="Larson L."/>
            <person name="Lui A."/>
            <person name="MacDonald P.J.P."/>
            <person name="Montmayeur A."/>
            <person name="Murphy C."/>
            <person name="Neiman D."/>
            <person name="Pearson M."/>
            <person name="Priest M."/>
            <person name="Roberts A."/>
            <person name="Saif S."/>
            <person name="Shea T."/>
            <person name="Shenoy N."/>
            <person name="Sisk P."/>
            <person name="Stolte C."/>
            <person name="Sykes S."/>
            <person name="Wortman J."/>
            <person name="Nusbaum C."/>
            <person name="Birren B."/>
        </authorList>
    </citation>
    <scope>NUCLEOTIDE SEQUENCE [LARGE SCALE GENOMIC DNA]</scope>
    <source>
        <strain evidence="6 7">1_3_50AFAA</strain>
    </source>
</reference>
<dbReference type="InterPro" id="IPR050536">
    <property type="entry name" value="DtxR_MntR_Metal-Reg"/>
</dbReference>
<dbReference type="PROSITE" id="PS50944">
    <property type="entry name" value="HTH_DTXR"/>
    <property type="match status" value="1"/>
</dbReference>
<evidence type="ECO:0000259" key="5">
    <source>
        <dbReference type="PROSITE" id="PS50944"/>
    </source>
</evidence>
<dbReference type="Pfam" id="PF02742">
    <property type="entry name" value="Fe_dep_repr_C"/>
    <property type="match status" value="1"/>
</dbReference>
<keyword evidence="4" id="KW-0804">Transcription</keyword>
<proteinExistence type="inferred from homology"/>
<dbReference type="EMBL" id="ADLO01000121">
    <property type="protein sequence ID" value="KGF52784.1"/>
    <property type="molecule type" value="Genomic_DNA"/>
</dbReference>
<dbReference type="GO" id="GO:0046914">
    <property type="term" value="F:transition metal ion binding"/>
    <property type="evidence" value="ECO:0007669"/>
    <property type="project" value="InterPro"/>
</dbReference>
<dbReference type="PANTHER" id="PTHR33238">
    <property type="entry name" value="IRON (METAL) DEPENDENT REPRESSOR, DTXR FAMILY"/>
    <property type="match status" value="1"/>
</dbReference>
<dbReference type="InterPro" id="IPR001367">
    <property type="entry name" value="Fe_dep_repressor"/>
</dbReference>
<protein>
    <recommendedName>
        <fullName evidence="5">HTH dtxR-type domain-containing protein</fullName>
    </recommendedName>
</protein>
<evidence type="ECO:0000256" key="4">
    <source>
        <dbReference type="ARBA" id="ARBA00023163"/>
    </source>
</evidence>
<dbReference type="FunFam" id="1.10.60.10:FF:000005">
    <property type="entry name" value="Transcriptional regulator MntR protein"/>
    <property type="match status" value="1"/>
</dbReference>
<sequence length="128" mass="14546">MNIYESAENYLEAILSLHERHGLVRSIDIANELHFSKPSVSVAMKKLRESGYIEMDKDGFISLLPSGEEIARRIYERHKLLTQFFIRLGVDPEVAAADACKVEHDLSEETFQKMKEHALGGKLPEMEG</sequence>
<accession>A0A096D5J4</accession>
<feature type="domain" description="HTH dtxR-type" evidence="5">
    <location>
        <begin position="1"/>
        <end position="64"/>
    </location>
</feature>
<dbReference type="Gene3D" id="1.10.60.10">
    <property type="entry name" value="Iron dependent repressor, metal binding and dimerisation domain"/>
    <property type="match status" value="1"/>
</dbReference>
<evidence type="ECO:0000256" key="3">
    <source>
        <dbReference type="ARBA" id="ARBA00023125"/>
    </source>
</evidence>
<dbReference type="eggNOG" id="COG1321">
    <property type="taxonomic scope" value="Bacteria"/>
</dbReference>
<keyword evidence="2" id="KW-0805">Transcription regulation</keyword>
<evidence type="ECO:0000313" key="7">
    <source>
        <dbReference type="Proteomes" id="UP000029585"/>
    </source>
</evidence>